<feature type="chain" id="PRO_5042597865" evidence="1">
    <location>
        <begin position="18"/>
        <end position="127"/>
    </location>
</feature>
<feature type="signal peptide" evidence="1">
    <location>
        <begin position="1"/>
        <end position="17"/>
    </location>
</feature>
<keyword evidence="3" id="KW-1185">Reference proteome</keyword>
<keyword evidence="1" id="KW-0732">Signal</keyword>
<dbReference type="GeneID" id="73381508"/>
<evidence type="ECO:0000313" key="3">
    <source>
        <dbReference type="Proteomes" id="UP001202479"/>
    </source>
</evidence>
<reference evidence="2" key="1">
    <citation type="journal article" date="2022" name="DNA Res.">
        <title>Genome analysis of five recently described species of the CUG-Ser clade uncovers Candida theae as a new hybrid lineage with pathogenic potential in the Candida parapsilosis species complex.</title>
        <authorList>
            <person name="Mixao V."/>
            <person name="Del Olmo V."/>
            <person name="Hegedusova E."/>
            <person name="Saus E."/>
            <person name="Pryszcz L."/>
            <person name="Cillingova A."/>
            <person name="Nosek J."/>
            <person name="Gabaldon T."/>
        </authorList>
    </citation>
    <scope>NUCLEOTIDE SEQUENCE</scope>
    <source>
        <strain evidence="2">CBS 10844</strain>
    </source>
</reference>
<sequence>MKFTLLASAFTLSSVLASKGPHDHNPRPVVTVYRTETTAKYGRFNKTPKPTTTTIVVSPSEYSAIKEEQIRSSASANDILRVQIEKRATNETNGSSTHSSANAAMGSSTGVSFAVAGAIAAGCALLM</sequence>
<evidence type="ECO:0000313" key="2">
    <source>
        <dbReference type="EMBL" id="KAI3403305.1"/>
    </source>
</evidence>
<protein>
    <submittedName>
        <fullName evidence="2">Uncharacterized protein</fullName>
    </submittedName>
</protein>
<dbReference type="AlphaFoldDB" id="A0AAI9SV92"/>
<proteinExistence type="predicted"/>
<dbReference type="EMBL" id="JAHUZD010000128">
    <property type="protein sequence ID" value="KAI3403305.1"/>
    <property type="molecule type" value="Genomic_DNA"/>
</dbReference>
<accession>A0AAI9SV92</accession>
<gene>
    <name evidence="2" type="ORF">KGF56_003893</name>
</gene>
<comment type="caution">
    <text evidence="2">The sequence shown here is derived from an EMBL/GenBank/DDBJ whole genome shotgun (WGS) entry which is preliminary data.</text>
</comment>
<dbReference type="RefSeq" id="XP_049179052.1">
    <property type="nucleotide sequence ID" value="XM_049325274.1"/>
</dbReference>
<evidence type="ECO:0000256" key="1">
    <source>
        <dbReference type="SAM" id="SignalP"/>
    </source>
</evidence>
<organism evidence="2 3">
    <name type="scientific">Candida oxycetoniae</name>
    <dbReference type="NCBI Taxonomy" id="497107"/>
    <lineage>
        <taxon>Eukaryota</taxon>
        <taxon>Fungi</taxon>
        <taxon>Dikarya</taxon>
        <taxon>Ascomycota</taxon>
        <taxon>Saccharomycotina</taxon>
        <taxon>Pichiomycetes</taxon>
        <taxon>Debaryomycetaceae</taxon>
        <taxon>Candida/Lodderomyces clade</taxon>
        <taxon>Candida</taxon>
    </lineage>
</organism>
<name>A0AAI9SV92_9ASCO</name>
<dbReference type="Proteomes" id="UP001202479">
    <property type="component" value="Unassembled WGS sequence"/>
</dbReference>